<evidence type="ECO:0000313" key="3">
    <source>
        <dbReference type="Proteomes" id="UP000270411"/>
    </source>
</evidence>
<name>A0A3G8GX76_9BURK</name>
<dbReference type="RefSeq" id="WP_124682095.1">
    <property type="nucleotide sequence ID" value="NZ_CP033968.1"/>
</dbReference>
<protein>
    <submittedName>
        <fullName evidence="2">Uncharacterized protein</fullName>
    </submittedName>
</protein>
<organism evidence="2 3">
    <name type="scientific">Cupriavidus pauculus</name>
    <dbReference type="NCBI Taxonomy" id="82633"/>
    <lineage>
        <taxon>Bacteria</taxon>
        <taxon>Pseudomonadati</taxon>
        <taxon>Pseudomonadota</taxon>
        <taxon>Betaproteobacteria</taxon>
        <taxon>Burkholderiales</taxon>
        <taxon>Burkholderiaceae</taxon>
        <taxon>Cupriavidus</taxon>
    </lineage>
</organism>
<dbReference type="OrthoDB" id="9973221at2"/>
<dbReference type="GeneID" id="60825045"/>
<geneLocation type="plasmid" evidence="2">
    <name>unnamed1</name>
</geneLocation>
<accession>A0A3G8GX76</accession>
<dbReference type="AlphaFoldDB" id="A0A3G8GX76"/>
<evidence type="ECO:0000256" key="1">
    <source>
        <dbReference type="SAM" id="Phobius"/>
    </source>
</evidence>
<sequence>MTLDAHNVYYVKCAKQTSRGDARWLKGGYDAHFPGFGAVSGTLLIGDFLSGCLVLFASLFMVFEVEIGVEAHLKGKK</sequence>
<reference evidence="3" key="1">
    <citation type="submission" date="2018-11" db="EMBL/GenBank/DDBJ databases">
        <title>FDA dAtabase for Regulatory Grade micrObial Sequences (FDA-ARGOS): Supporting development and validation of Infectious Disease Dx tests.</title>
        <authorList>
            <person name="Goldberg B."/>
            <person name="Campos J."/>
            <person name="Tallon L."/>
            <person name="Sadzewicz L."/>
            <person name="Zhao X."/>
            <person name="Vavikolanu K."/>
            <person name="Mehta A."/>
            <person name="Aluvathingal J."/>
            <person name="Nadendla S."/>
            <person name="Geyer C."/>
            <person name="Nandy P."/>
            <person name="Yan Y."/>
            <person name="Sichtig H."/>
        </authorList>
    </citation>
    <scope>NUCLEOTIDE SEQUENCE [LARGE SCALE GENOMIC DNA]</scope>
    <source>
        <strain evidence="3">FDAARGOS_614</strain>
        <plasmid evidence="3">unnamed1</plasmid>
    </source>
</reference>
<keyword evidence="1" id="KW-0812">Transmembrane</keyword>
<keyword evidence="1" id="KW-1133">Transmembrane helix</keyword>
<dbReference type="KEGG" id="cpau:EHF44_00275"/>
<keyword evidence="1" id="KW-0472">Membrane</keyword>
<evidence type="ECO:0000313" key="2">
    <source>
        <dbReference type="EMBL" id="AZG11962.1"/>
    </source>
</evidence>
<feature type="transmembrane region" description="Helical" evidence="1">
    <location>
        <begin position="48"/>
        <end position="69"/>
    </location>
</feature>
<keyword evidence="2" id="KW-0614">Plasmid</keyword>
<dbReference type="Proteomes" id="UP000270411">
    <property type="component" value="Plasmid unnamed1"/>
</dbReference>
<dbReference type="EMBL" id="CP033968">
    <property type="protein sequence ID" value="AZG11962.1"/>
    <property type="molecule type" value="Genomic_DNA"/>
</dbReference>
<gene>
    <name evidence="2" type="ORF">EHF44_00275</name>
</gene>
<proteinExistence type="predicted"/>